<evidence type="ECO:0000313" key="1">
    <source>
        <dbReference type="EMBL" id="OXU19039.1"/>
    </source>
</evidence>
<evidence type="ECO:0000313" key="2">
    <source>
        <dbReference type="Proteomes" id="UP000215335"/>
    </source>
</evidence>
<name>A0A232EL00_9HYME</name>
<organism evidence="1 2">
    <name type="scientific">Trichomalopsis sarcophagae</name>
    <dbReference type="NCBI Taxonomy" id="543379"/>
    <lineage>
        <taxon>Eukaryota</taxon>
        <taxon>Metazoa</taxon>
        <taxon>Ecdysozoa</taxon>
        <taxon>Arthropoda</taxon>
        <taxon>Hexapoda</taxon>
        <taxon>Insecta</taxon>
        <taxon>Pterygota</taxon>
        <taxon>Neoptera</taxon>
        <taxon>Endopterygota</taxon>
        <taxon>Hymenoptera</taxon>
        <taxon>Apocrita</taxon>
        <taxon>Proctotrupomorpha</taxon>
        <taxon>Chalcidoidea</taxon>
        <taxon>Pteromalidae</taxon>
        <taxon>Pteromalinae</taxon>
        <taxon>Trichomalopsis</taxon>
    </lineage>
</organism>
<proteinExistence type="predicted"/>
<sequence length="193" mass="22770">EQIREAFATLFNRTDKRILQNLKTWLNSVKLENFSIFGLLVSTNNAIEASHSQLRHKIGKHPQVWHFVLWKKYLITRSIRYDGVVKRALMRNNQTKFIIILIHPDFDERVLHMLTQAGALALPRDNLENPNHAVIDILIDPLLMLMKKYYQYELEKNVDVENVENQFNGNTQDNNNEDILYFFIKKSFEGSKQ</sequence>
<accession>A0A232EL00</accession>
<comment type="caution">
    <text evidence="1">The sequence shown here is derived from an EMBL/GenBank/DDBJ whole genome shotgun (WGS) entry which is preliminary data.</text>
</comment>
<evidence type="ECO:0008006" key="3">
    <source>
        <dbReference type="Google" id="ProtNLM"/>
    </source>
</evidence>
<gene>
    <name evidence="1" type="ORF">TSAR_000148</name>
</gene>
<feature type="non-terminal residue" evidence="1">
    <location>
        <position position="1"/>
    </location>
</feature>
<dbReference type="STRING" id="543379.A0A232EL00"/>
<dbReference type="EMBL" id="NNAY01003664">
    <property type="protein sequence ID" value="OXU19039.1"/>
    <property type="molecule type" value="Genomic_DNA"/>
</dbReference>
<reference evidence="1 2" key="1">
    <citation type="journal article" date="2017" name="Curr. Biol.">
        <title>The Evolution of Venom by Co-option of Single-Copy Genes.</title>
        <authorList>
            <person name="Martinson E.O."/>
            <person name="Mrinalini"/>
            <person name="Kelkar Y.D."/>
            <person name="Chang C.H."/>
            <person name="Werren J.H."/>
        </authorList>
    </citation>
    <scope>NUCLEOTIDE SEQUENCE [LARGE SCALE GENOMIC DNA]</scope>
    <source>
        <strain evidence="1 2">Alberta</strain>
        <tissue evidence="1">Whole body</tissue>
    </source>
</reference>
<dbReference type="AlphaFoldDB" id="A0A232EL00"/>
<protein>
    <recommendedName>
        <fullName evidence="3">MULE transposase domain-containing protein</fullName>
    </recommendedName>
</protein>
<dbReference type="Proteomes" id="UP000215335">
    <property type="component" value="Unassembled WGS sequence"/>
</dbReference>
<keyword evidence="2" id="KW-1185">Reference proteome</keyword>